<dbReference type="Pfam" id="PF00089">
    <property type="entry name" value="Trypsin"/>
    <property type="match status" value="1"/>
</dbReference>
<dbReference type="KEGG" id="drc:G0Q07_09220"/>
<evidence type="ECO:0000313" key="5">
    <source>
        <dbReference type="Proteomes" id="UP000474630"/>
    </source>
</evidence>
<dbReference type="InterPro" id="IPR009003">
    <property type="entry name" value="Peptidase_S1_PA"/>
</dbReference>
<evidence type="ECO:0000313" key="4">
    <source>
        <dbReference type="EMBL" id="QIA07895.1"/>
    </source>
</evidence>
<dbReference type="NCBIfam" id="TIGR04183">
    <property type="entry name" value="Por_Secre_tail"/>
    <property type="match status" value="1"/>
</dbReference>
<gene>
    <name evidence="4" type="ORF">G0Q07_09220</name>
</gene>
<dbReference type="GO" id="GO:0004252">
    <property type="term" value="F:serine-type endopeptidase activity"/>
    <property type="evidence" value="ECO:0007669"/>
    <property type="project" value="InterPro"/>
</dbReference>
<sequence length="727" mass="80886">MRSYIPFLILLILICNSVSAQLSEGGFPLQVVALKSADRAFVKMPVLKQRVVDAAIAANKESDNQLKALTFAHAFNVDFRPSNSGVWYSTNSGFNVWRITISSENAYSLNLIFNDFELNDKGRLFIYNEENNHYLGAFTSQNNKNSHKFAVAPVAGDVITVQYEVPEDEGTPDDFAISRVNHDFMGILKFDRRPINGEAAGECNVDINCEIGDSWNQLKDAVCRLIVDGREVCSGTLVNNTAENKKPYVLSASHCYDEWGLAETSVYTFNYESPYCAPLDGDPIHSLSGAIMKAHYDSLDFALVELDDLPPPGFRPYYAGWDRSPELPDSSVSIHHPMGDVKKISFDYDAPEYATFTSSTIKNPTNGSLNILRWEEGVTEVGSSGGALFNMNEQVIGTLSGGAAHCGNPVNDYFARFSMQWDYSSDSTKQLKYWLDPIGSGDLSLNGKQFNTGDDLCNAFTHLTDADEHGNIAIVISGEIEGYWGGTNSVGITEIVERFAIDGDEILDGVSFGVGKLVTQNRNSRITVKVYNGKSFPEVLLYSKEVTIDNWAEDAMNFVGFDEMVAPSDTFFVGLELSAVNAADTFAIYQSLRDYENADNHLYLLQNGIWQSFSLLNTQNYAMVNVMELVACDYRVITDTPVVKQPENVWIYPNPTASELNIESDKEIDSENVVVYNLIGQEMRTSISQRDPYHVKLNLLGKTPGVYFVRFPYGNAFVTRKISFVPW</sequence>
<protein>
    <submittedName>
        <fullName evidence="4">T9SS type A sorting domain-containing protein</fullName>
    </submittedName>
</protein>
<dbReference type="PANTHER" id="PTHR36234">
    <property type="entry name" value="LYSYL ENDOPEPTIDASE"/>
    <property type="match status" value="1"/>
</dbReference>
<evidence type="ECO:0000259" key="3">
    <source>
        <dbReference type="Pfam" id="PF18962"/>
    </source>
</evidence>
<accession>A0A6C0RDR8</accession>
<dbReference type="RefSeq" id="WP_163345816.1">
    <property type="nucleotide sequence ID" value="NZ_CP048409.1"/>
</dbReference>
<dbReference type="PANTHER" id="PTHR36234:SF5">
    <property type="entry name" value="LYSYL ENDOPEPTIDASE"/>
    <property type="match status" value="1"/>
</dbReference>
<dbReference type="PROSITE" id="PS00134">
    <property type="entry name" value="TRYPSIN_HIS"/>
    <property type="match status" value="1"/>
</dbReference>
<dbReference type="EMBL" id="CP048409">
    <property type="protein sequence ID" value="QIA07895.1"/>
    <property type="molecule type" value="Genomic_DNA"/>
</dbReference>
<name>A0A6C0RDR8_9BACT</name>
<keyword evidence="1" id="KW-0732">Signal</keyword>
<feature type="signal peptide" evidence="1">
    <location>
        <begin position="1"/>
        <end position="20"/>
    </location>
</feature>
<dbReference type="GO" id="GO:0006508">
    <property type="term" value="P:proteolysis"/>
    <property type="evidence" value="ECO:0007669"/>
    <property type="project" value="InterPro"/>
</dbReference>
<dbReference type="Gene3D" id="2.40.10.10">
    <property type="entry name" value="Trypsin-like serine proteases"/>
    <property type="match status" value="2"/>
</dbReference>
<feature type="chain" id="PRO_5025498974" evidence="1">
    <location>
        <begin position="21"/>
        <end position="727"/>
    </location>
</feature>
<dbReference type="AlphaFoldDB" id="A0A6C0RDR8"/>
<feature type="domain" description="Secretion system C-terminal sorting" evidence="3">
    <location>
        <begin position="651"/>
        <end position="722"/>
    </location>
</feature>
<proteinExistence type="predicted"/>
<evidence type="ECO:0000256" key="1">
    <source>
        <dbReference type="SAM" id="SignalP"/>
    </source>
</evidence>
<feature type="domain" description="Peptidase S1" evidence="2">
    <location>
        <begin position="230"/>
        <end position="418"/>
    </location>
</feature>
<organism evidence="4 5">
    <name type="scientific">Draconibacterium halophilum</name>
    <dbReference type="NCBI Taxonomy" id="2706887"/>
    <lineage>
        <taxon>Bacteria</taxon>
        <taxon>Pseudomonadati</taxon>
        <taxon>Bacteroidota</taxon>
        <taxon>Bacteroidia</taxon>
        <taxon>Marinilabiliales</taxon>
        <taxon>Prolixibacteraceae</taxon>
        <taxon>Draconibacterium</taxon>
    </lineage>
</organism>
<evidence type="ECO:0000259" key="2">
    <source>
        <dbReference type="Pfam" id="PF00089"/>
    </source>
</evidence>
<dbReference type="InterPro" id="IPR043504">
    <property type="entry name" value="Peptidase_S1_PA_chymotrypsin"/>
</dbReference>
<dbReference type="Pfam" id="PF18962">
    <property type="entry name" value="Por_Secre_tail"/>
    <property type="match status" value="1"/>
</dbReference>
<dbReference type="InterPro" id="IPR001254">
    <property type="entry name" value="Trypsin_dom"/>
</dbReference>
<dbReference type="InterPro" id="IPR018114">
    <property type="entry name" value="TRYPSIN_HIS"/>
</dbReference>
<dbReference type="Proteomes" id="UP000474630">
    <property type="component" value="Chromosome"/>
</dbReference>
<reference evidence="4 5" key="1">
    <citation type="submission" date="2020-02" db="EMBL/GenBank/DDBJ databases">
        <title>Genome sequencing for Draconibacterium sp. strain M1.</title>
        <authorList>
            <person name="Park S.-J."/>
        </authorList>
    </citation>
    <scope>NUCLEOTIDE SEQUENCE [LARGE SCALE GENOMIC DNA]</scope>
    <source>
        <strain evidence="4 5">M1</strain>
    </source>
</reference>
<keyword evidence="5" id="KW-1185">Reference proteome</keyword>
<dbReference type="SUPFAM" id="SSF50494">
    <property type="entry name" value="Trypsin-like serine proteases"/>
    <property type="match status" value="1"/>
</dbReference>
<dbReference type="InterPro" id="IPR026444">
    <property type="entry name" value="Secre_tail"/>
</dbReference>